<feature type="region of interest" description="Disordered" evidence="4">
    <location>
        <begin position="1538"/>
        <end position="1607"/>
    </location>
</feature>
<evidence type="ECO:0000256" key="4">
    <source>
        <dbReference type="SAM" id="MobiDB-lite"/>
    </source>
</evidence>
<feature type="compositionally biased region" description="Polar residues" evidence="4">
    <location>
        <begin position="2357"/>
        <end position="2367"/>
    </location>
</feature>
<feature type="compositionally biased region" description="Basic and acidic residues" evidence="4">
    <location>
        <begin position="1541"/>
        <end position="1553"/>
    </location>
</feature>
<feature type="compositionally biased region" description="Low complexity" evidence="4">
    <location>
        <begin position="1843"/>
        <end position="1856"/>
    </location>
</feature>
<dbReference type="EMBL" id="JAZGQO010000002">
    <property type="protein sequence ID" value="KAK6191338.1"/>
    <property type="molecule type" value="Genomic_DNA"/>
</dbReference>
<feature type="compositionally biased region" description="Polar residues" evidence="4">
    <location>
        <begin position="2252"/>
        <end position="2264"/>
    </location>
</feature>
<feature type="compositionally biased region" description="Basic and acidic residues" evidence="4">
    <location>
        <begin position="1989"/>
        <end position="2005"/>
    </location>
</feature>
<feature type="repeat" description="TPR" evidence="3">
    <location>
        <begin position="120"/>
        <end position="153"/>
    </location>
</feature>
<feature type="compositionally biased region" description="Polar residues" evidence="4">
    <location>
        <begin position="1873"/>
        <end position="1884"/>
    </location>
</feature>
<feature type="region of interest" description="Disordered" evidence="4">
    <location>
        <begin position="1690"/>
        <end position="1716"/>
    </location>
</feature>
<feature type="compositionally biased region" description="Low complexity" evidence="4">
    <location>
        <begin position="1734"/>
        <end position="1835"/>
    </location>
</feature>
<dbReference type="GO" id="GO:0005634">
    <property type="term" value="C:nucleus"/>
    <property type="evidence" value="ECO:0007669"/>
    <property type="project" value="UniProtKB-SubCell"/>
</dbReference>
<dbReference type="InterPro" id="IPR019734">
    <property type="entry name" value="TPR_rpt"/>
</dbReference>
<feature type="region of interest" description="Disordered" evidence="4">
    <location>
        <begin position="1989"/>
        <end position="2013"/>
    </location>
</feature>
<evidence type="ECO:0000313" key="6">
    <source>
        <dbReference type="Proteomes" id="UP001347796"/>
    </source>
</evidence>
<feature type="compositionally biased region" description="Basic and acidic residues" evidence="4">
    <location>
        <begin position="708"/>
        <end position="726"/>
    </location>
</feature>
<reference evidence="5 6" key="1">
    <citation type="submission" date="2024-01" db="EMBL/GenBank/DDBJ databases">
        <title>The genome of the rayed Mediterranean limpet Patella caerulea (Linnaeus, 1758).</title>
        <authorList>
            <person name="Anh-Thu Weber A."/>
            <person name="Halstead-Nussloch G."/>
        </authorList>
    </citation>
    <scope>NUCLEOTIDE SEQUENCE [LARGE SCALE GENOMIC DNA]</scope>
    <source>
        <strain evidence="5">AATW-2023a</strain>
        <tissue evidence="5">Whole specimen</tissue>
    </source>
</reference>
<proteinExistence type="predicted"/>
<dbReference type="GO" id="GO:0031491">
    <property type="term" value="F:nucleosome binding"/>
    <property type="evidence" value="ECO:0007669"/>
    <property type="project" value="TreeGrafter"/>
</dbReference>
<feature type="compositionally biased region" description="Polar residues" evidence="4">
    <location>
        <begin position="2282"/>
        <end position="2305"/>
    </location>
</feature>
<feature type="compositionally biased region" description="Basic and acidic residues" evidence="4">
    <location>
        <begin position="1885"/>
        <end position="1901"/>
    </location>
</feature>
<feature type="compositionally biased region" description="Low complexity" evidence="4">
    <location>
        <begin position="2319"/>
        <end position="2356"/>
    </location>
</feature>
<accession>A0AAN8KA55</accession>
<evidence type="ECO:0008006" key="7">
    <source>
        <dbReference type="Google" id="ProtNLM"/>
    </source>
</evidence>
<dbReference type="Proteomes" id="UP001347796">
    <property type="component" value="Unassembled WGS sequence"/>
</dbReference>
<feature type="compositionally biased region" description="Polar residues" evidence="4">
    <location>
        <begin position="1555"/>
        <end position="1569"/>
    </location>
</feature>
<evidence type="ECO:0000256" key="1">
    <source>
        <dbReference type="ARBA" id="ARBA00004123"/>
    </source>
</evidence>
<dbReference type="PANTHER" id="PTHR15502:SF7">
    <property type="entry name" value="CALCINEURIN-BINDING PROTEIN CABIN-1"/>
    <property type="match status" value="1"/>
</dbReference>
<feature type="region of interest" description="Disordered" evidence="4">
    <location>
        <begin position="425"/>
        <end position="456"/>
    </location>
</feature>
<feature type="compositionally biased region" description="Basic and acidic residues" evidence="4">
    <location>
        <begin position="1926"/>
        <end position="1939"/>
    </location>
</feature>
<feature type="compositionally biased region" description="Acidic residues" evidence="4">
    <location>
        <begin position="698"/>
        <end position="707"/>
    </location>
</feature>
<protein>
    <recommendedName>
        <fullName evidence="7">Calcineurin-binding protein cabin-1</fullName>
    </recommendedName>
</protein>
<dbReference type="PROSITE" id="PS50005">
    <property type="entry name" value="TPR"/>
    <property type="match status" value="1"/>
</dbReference>
<feature type="region of interest" description="Disordered" evidence="4">
    <location>
        <begin position="698"/>
        <end position="726"/>
    </location>
</feature>
<organism evidence="5 6">
    <name type="scientific">Patella caerulea</name>
    <name type="common">Rayed Mediterranean limpet</name>
    <dbReference type="NCBI Taxonomy" id="87958"/>
    <lineage>
        <taxon>Eukaryota</taxon>
        <taxon>Metazoa</taxon>
        <taxon>Spiralia</taxon>
        <taxon>Lophotrochozoa</taxon>
        <taxon>Mollusca</taxon>
        <taxon>Gastropoda</taxon>
        <taxon>Patellogastropoda</taxon>
        <taxon>Patelloidea</taxon>
        <taxon>Patellidae</taxon>
        <taxon>Patella</taxon>
    </lineage>
</organism>
<feature type="region of interest" description="Disordered" evidence="4">
    <location>
        <begin position="2252"/>
        <end position="2435"/>
    </location>
</feature>
<feature type="compositionally biased region" description="Low complexity" evidence="4">
    <location>
        <begin position="2534"/>
        <end position="2547"/>
    </location>
</feature>
<feature type="compositionally biased region" description="Low complexity" evidence="4">
    <location>
        <begin position="2265"/>
        <end position="2281"/>
    </location>
</feature>
<keyword evidence="6" id="KW-1185">Reference proteome</keyword>
<evidence type="ECO:0000313" key="5">
    <source>
        <dbReference type="EMBL" id="KAK6191338.1"/>
    </source>
</evidence>
<feature type="compositionally biased region" description="Polar residues" evidence="4">
    <location>
        <begin position="2506"/>
        <end position="2519"/>
    </location>
</feature>
<gene>
    <name evidence="5" type="ORF">SNE40_003056</name>
</gene>
<dbReference type="SUPFAM" id="SSF48452">
    <property type="entry name" value="TPR-like"/>
    <property type="match status" value="2"/>
</dbReference>
<name>A0AAN8KA55_PATCE</name>
<feature type="region of interest" description="Disordered" evidence="4">
    <location>
        <begin position="2506"/>
        <end position="2551"/>
    </location>
</feature>
<dbReference type="PANTHER" id="PTHR15502">
    <property type="entry name" value="CALCINEURIN-BINDING PROTEIN CABIN 1-RELATED"/>
    <property type="match status" value="1"/>
</dbReference>
<sequence length="2586" mass="290758">MIRISALNESDSDGSQDIVEATTKEAKEAEAFAWYNRALVLQKQGNILDAELTFQQIIDHPFLQEASDLVENEVEGAIHPGLPLLYSVHKNLAGISAARNDEKTALHHYLEAVKVDESEVTVWYKIGKIALNVHNYSLAKFAFEQGLECNPNHWPCLDQVITITYAYLNFWNCLIYIARALEKDCFYMKAITIRDQIYKESPDLESLSKRLFIYCDPVTFRTKVDKEEYDEYIKEAVDIRSKRRELAKPPPPSVIKLPEKIDKFTWKRVGECFLSLCKMANDPKEPLSMCRPVDMSEYVNVMEQPMEMEELTKNEIMMEVQDDEIKTQEDETKTQDDKIITQNDKIITQDDKIEVEDENIKTEDDKIKDIKTAIDEVQVQNAEILQEKETSVSKTNDLKTAEVSSIKESNDVTLAESVKNEDIVPNIPAEDTGANVSDTTSKCDTEATTESSQESDIEMIEVTSQSSCESEITVNPESEVSQKSADSVTASISNNQLSFPATALSASEVLLKVAARVSASSSIKDTEPALSIAEVSSTTDVPQEDNQPSDLSDCIVIEASTDNQTTSGDAKTADTESKQVNSVSSSIVQNQTGEKGKQRLLASMIVGDFIPADEDIDFEKNISALFKDHTFAKSGTDTPTFRSDPSRGQKRKRLHLDDRYGNKRRSARVKNTKDQKQEDSVNFQELLQKFLPSSLIQIDEDDEEEMKNEDTEQEKDKTSEENTKDNVKKEVTELLSDNEDTEVRKFIHSCIKNFGIAHLCRKYLSALAEQDFKKWPKGLSGTFLELFRCIRSNMTFPDLFSYDVKEETKILFSKIGLVACELILDEYITQHGTSNSIKNDDLEKNFNIFYKEDLWYILFVMGCPGILKHNGISYAVRVYWLRGRYSLLQVNIEDAVMCFEQAIFYLKEMEEKEQKSSVKLENCQTDQLISVDKVSNRRDNVQRTQSMDQTKKMFENEDYSKVIDSLTKLFEDSQHKTPQSCVSPPERHNQMKLLQKALFKHGDMQKCVLWGEVLLNESLYYYRKAPTPVQREEWNKTMTEVLSTLHKVFEKDNSACKKLPSKNKIRFSQNLMKIIEIMMDVSVNVVDMPIGTVVPWNLLYRIIHFEEVKLHNMIASQSEGQADILDGAISSSLMLLSVAHEYLGRHSWCTKNNGAVLLLFLKILKKERKKSKLSANLKEDLDIAFEQCVYCLYGHPNKKIKSRRLQDHNSPPISLTWIRAQNVFEYFKPSAVPEFDSYKASTVSAELEGLLRRVFVLVPEDIGAASRIDTVLKYIDGEINTPPSYETDNPVLKELYYLLADYYFKNKETSKATRFYQYDLCVNPLRLDSWAGTALARMSQLEQKLNAMELKLDTPVHKKAIAALRCFKRAVEINDSIRTLWIEYGSLAYQLHSHASRQLKMQKWFPLEDELLDIVKASKCEMLQTSHNCYWKASECEADGNEEEWLHHYMMGKVKEKKGAHPKDYLEHYRQAAIYLHEDEAVYPKRIVFSNSPPHLAIEALEVYYRLHAAILKNLLRQDGVHDYPLYDHYVTEAAASPFAKGREKRQERRESTNEDSCSSNSAYSQSKQKLVYHMTPQDHTYSKKKSTSSSDSDNNYSSVNESSTDSKMEINASMKPGLQKQITEPFVPTIDKSCVTSVETDDKIEVKGNVEVMDTSETKEESTVNRDSTIGGVVGMEIDINVNASASEAKNSVTDDTASDGKTSVGDNKMNFDITSDKSITGNKIIDDSNVETKTSATDTKTSATDTKTPASDTKTSAADTKTSAADTKTSASDTKTSSTDTKTSSTDTKACTTDTKTTSTDTKTTSTDTTSTDTKTTDTKTNSIDTKTSSTDTKTSDTETKTSATDTKTSATDTKTCDIDRSASSSSITSEVNLSTVDNKSGASEDKLNESNHDKHDEDPSNNTSFIDLTASDDEPMQETDPVIENKPDDLSTKENTPKSVVAAQHDVTDKTGSISDTETPIIIDSSDVSDVDIDKCILEKSEKNKIQPETKKVQPKKPEEKPQSVLSDDPETVHKQLIEKCMASLHLCLSRFPNHYKSLYRLAHVYASSKYKKNLQYAKDILLGNAHWQSLSHMETPGLFHERKTANFFQGIWKIPVQEIDRAGSFAAHMNRSIYLLLDILKQLQDNRMLYNIHVQLLRVPDTGRKFVRDAERTYLWKLAFRYTVEVMMIRSEQLLKETVEEKRLAFLMDVYKVWHHGIHKLNKFVESTNKVFIKTFRLALQDKVDKNSSNSSILEQATRFCQHRQSQLSARLPQIPSQKPSHLSKSQDSQSDSSLFSPTKSDSQSIFFSPPSKKSLSQGVSMSPVPYSPDTPHASVPGTKISSSSPSTPKSSMVSSSLLSSPSTPKSSRLISNKLSSTTSNVASPVVETKKTNRLPVTPATPDIVMSSSTKPPVKQVSNSTPSTSPKIIQTTPKAVPKEILSAPKGSPKIVQTTPKVIPKEIQTAPKVSSHVTSHKQPSSTVQATISNINVPKKLVPQITKINSPKQMSPTFPKNLQVVKKSNLSNPHVKSTLSKGTPAIAKKATVAHTSQSKPKPPQSASSSDNQVVETLIESHEEDELLILSNPDQLTLDIQSFLAHHNL</sequence>
<feature type="compositionally biased region" description="Polar residues" evidence="4">
    <location>
        <begin position="2390"/>
        <end position="2417"/>
    </location>
</feature>
<feature type="compositionally biased region" description="Polar residues" evidence="4">
    <location>
        <begin position="434"/>
        <end position="452"/>
    </location>
</feature>
<feature type="compositionally biased region" description="Polar residues" evidence="4">
    <location>
        <begin position="633"/>
        <end position="643"/>
    </location>
</feature>
<feature type="region of interest" description="Disordered" evidence="4">
    <location>
        <begin position="557"/>
        <end position="594"/>
    </location>
</feature>
<dbReference type="Gene3D" id="1.25.40.10">
    <property type="entry name" value="Tetratricopeptide repeat domain"/>
    <property type="match status" value="1"/>
</dbReference>
<keyword evidence="3" id="KW-0802">TPR repeat</keyword>
<feature type="region of interest" description="Disordered" evidence="4">
    <location>
        <begin position="1734"/>
        <end position="1956"/>
    </location>
</feature>
<feature type="compositionally biased region" description="Polar residues" evidence="4">
    <location>
        <begin position="560"/>
        <end position="569"/>
    </location>
</feature>
<dbReference type="InterPro" id="IPR011990">
    <property type="entry name" value="TPR-like_helical_dom_sf"/>
</dbReference>
<feature type="compositionally biased region" description="Low complexity" evidence="4">
    <location>
        <begin position="578"/>
        <end position="591"/>
    </location>
</feature>
<feature type="compositionally biased region" description="Polar residues" evidence="4">
    <location>
        <begin position="1690"/>
        <end position="1707"/>
    </location>
</feature>
<comment type="subcellular location">
    <subcellularLocation>
        <location evidence="1">Nucleus</location>
    </subcellularLocation>
</comment>
<dbReference type="SMART" id="SM00028">
    <property type="entry name" value="TPR"/>
    <property type="match status" value="4"/>
</dbReference>
<evidence type="ECO:0000256" key="3">
    <source>
        <dbReference type="PROSITE-ProRule" id="PRU00339"/>
    </source>
</evidence>
<evidence type="ECO:0000256" key="2">
    <source>
        <dbReference type="ARBA" id="ARBA00023242"/>
    </source>
</evidence>
<feature type="region of interest" description="Disordered" evidence="4">
    <location>
        <begin position="632"/>
        <end position="678"/>
    </location>
</feature>
<keyword evidence="2" id="KW-0539">Nucleus</keyword>
<dbReference type="InterPro" id="IPR033053">
    <property type="entry name" value="Hir3/CABIN1"/>
</dbReference>
<feature type="compositionally biased region" description="Low complexity" evidence="4">
    <location>
        <begin position="1588"/>
        <end position="1599"/>
    </location>
</feature>
<comment type="caution">
    <text evidence="5">The sequence shown here is derived from an EMBL/GenBank/DDBJ whole genome shotgun (WGS) entry which is preliminary data.</text>
</comment>
<dbReference type="GO" id="GO:0006325">
    <property type="term" value="P:chromatin organization"/>
    <property type="evidence" value="ECO:0007669"/>
    <property type="project" value="InterPro"/>
</dbReference>